<reference evidence="2 3" key="1">
    <citation type="journal article" date="2015" name="Sci. Rep.">
        <title>The power of single molecule real-time sequencing technology in the de novo assembly of a eukaryotic genome.</title>
        <authorList>
            <person name="Sakai H."/>
            <person name="Naito K."/>
            <person name="Ogiso-Tanaka E."/>
            <person name="Takahashi Y."/>
            <person name="Iseki K."/>
            <person name="Muto C."/>
            <person name="Satou K."/>
            <person name="Teruya K."/>
            <person name="Shiroma A."/>
            <person name="Shimoji M."/>
            <person name="Hirano T."/>
            <person name="Itoh T."/>
            <person name="Kaga A."/>
            <person name="Tomooka N."/>
        </authorList>
    </citation>
    <scope>NUCLEOTIDE SEQUENCE [LARGE SCALE GENOMIC DNA]</scope>
    <source>
        <strain evidence="3">cv. Shumari</strain>
    </source>
</reference>
<protein>
    <recommendedName>
        <fullName evidence="1">Retrovirus-related Pol polyprotein from transposon TNT 1-94-like beta-barrel domain-containing protein</fullName>
    </recommendedName>
</protein>
<sequence length="101" mass="10659">MVESMSKPSGSCTLSIKGKICLNIVGHMSEGIWILDSGATDHMTPCSVSFDSYGKRNKEQLITVANGQGIPICGSGNIILDSSIVLKDVLHVPQLANSLIS</sequence>
<gene>
    <name evidence="2" type="primary">Vigan.03G203000</name>
    <name evidence="2" type="ORF">VIGAN_03203000</name>
</gene>
<dbReference type="Proteomes" id="UP000291084">
    <property type="component" value="Chromosome 3"/>
</dbReference>
<keyword evidence="3" id="KW-1185">Reference proteome</keyword>
<accession>A0A0S3RNC4</accession>
<proteinExistence type="predicted"/>
<dbReference type="AlphaFoldDB" id="A0A0S3RNC4"/>
<dbReference type="Pfam" id="PF22936">
    <property type="entry name" value="Pol_BBD"/>
    <property type="match status" value="1"/>
</dbReference>
<dbReference type="OrthoDB" id="8029976at2759"/>
<dbReference type="EMBL" id="AP015036">
    <property type="protein sequence ID" value="BAT82078.1"/>
    <property type="molecule type" value="Genomic_DNA"/>
</dbReference>
<evidence type="ECO:0000313" key="3">
    <source>
        <dbReference type="Proteomes" id="UP000291084"/>
    </source>
</evidence>
<name>A0A0S3RNC4_PHAAN</name>
<evidence type="ECO:0000259" key="1">
    <source>
        <dbReference type="Pfam" id="PF22936"/>
    </source>
</evidence>
<feature type="non-terminal residue" evidence="2">
    <location>
        <position position="101"/>
    </location>
</feature>
<dbReference type="InterPro" id="IPR054722">
    <property type="entry name" value="PolX-like_BBD"/>
</dbReference>
<organism evidence="2 3">
    <name type="scientific">Vigna angularis var. angularis</name>
    <dbReference type="NCBI Taxonomy" id="157739"/>
    <lineage>
        <taxon>Eukaryota</taxon>
        <taxon>Viridiplantae</taxon>
        <taxon>Streptophyta</taxon>
        <taxon>Embryophyta</taxon>
        <taxon>Tracheophyta</taxon>
        <taxon>Spermatophyta</taxon>
        <taxon>Magnoliopsida</taxon>
        <taxon>eudicotyledons</taxon>
        <taxon>Gunneridae</taxon>
        <taxon>Pentapetalae</taxon>
        <taxon>rosids</taxon>
        <taxon>fabids</taxon>
        <taxon>Fabales</taxon>
        <taxon>Fabaceae</taxon>
        <taxon>Papilionoideae</taxon>
        <taxon>50 kb inversion clade</taxon>
        <taxon>NPAAA clade</taxon>
        <taxon>indigoferoid/millettioid clade</taxon>
        <taxon>Phaseoleae</taxon>
        <taxon>Vigna</taxon>
    </lineage>
</organism>
<feature type="domain" description="Retrovirus-related Pol polyprotein from transposon TNT 1-94-like beta-barrel" evidence="1">
    <location>
        <begin position="33"/>
        <end position="101"/>
    </location>
</feature>
<evidence type="ECO:0000313" key="2">
    <source>
        <dbReference type="EMBL" id="BAT82078.1"/>
    </source>
</evidence>